<dbReference type="EMBL" id="FCNP01000033">
    <property type="protein sequence ID" value="CVI58296.1"/>
    <property type="molecule type" value="Genomic_DNA"/>
</dbReference>
<comment type="caution">
    <text evidence="2">The sequence shown here is derived from an EMBL/GenBank/DDBJ whole genome shotgun (WGS) entry which is preliminary data.</text>
</comment>
<reference evidence="2" key="1">
    <citation type="submission" date="2016-01" db="EMBL/GenBank/DDBJ databases">
        <authorList>
            <person name="Regsiter A."/>
            <person name="william w."/>
        </authorList>
    </citation>
    <scope>NUCLEOTIDE SEQUENCE</scope>
    <source>
        <strain evidence="2">NCPPB 1641</strain>
    </source>
</reference>
<evidence type="ECO:0000313" key="3">
    <source>
        <dbReference type="Proteomes" id="UP000192140"/>
    </source>
</evidence>
<keyword evidence="1" id="KW-0472">Membrane</keyword>
<evidence type="ECO:0000256" key="1">
    <source>
        <dbReference type="SAM" id="Phobius"/>
    </source>
</evidence>
<keyword evidence="1" id="KW-1133">Transmembrane helix</keyword>
<sequence length="90" mass="9841">MGDVSRWLVKENPSPSRKGVIRNSPISTIDGAAMNQPVKLSRVNFPFEDKSAIDNLPLFGLVTGIAFYVVVYLVGRVVQRIGDIRAIGNV</sequence>
<organism evidence="2 3">
    <name type="scientific">Agrobacterium deltaense NCPPB 1641</name>
    <dbReference type="NCBI Taxonomy" id="1183425"/>
    <lineage>
        <taxon>Bacteria</taxon>
        <taxon>Pseudomonadati</taxon>
        <taxon>Pseudomonadota</taxon>
        <taxon>Alphaproteobacteria</taxon>
        <taxon>Hyphomicrobiales</taxon>
        <taxon>Rhizobiaceae</taxon>
        <taxon>Rhizobium/Agrobacterium group</taxon>
        <taxon>Agrobacterium</taxon>
    </lineage>
</organism>
<evidence type="ECO:0000313" key="2">
    <source>
        <dbReference type="EMBL" id="CVI58296.1"/>
    </source>
</evidence>
<keyword evidence="3" id="KW-1185">Reference proteome</keyword>
<dbReference type="Proteomes" id="UP000192140">
    <property type="component" value="Unassembled WGS sequence"/>
</dbReference>
<accession>A0A1S7TUQ5</accession>
<name>A0A1S7TUQ5_9HYPH</name>
<protein>
    <submittedName>
        <fullName evidence="2">ABC transporter, membrane spanning protein (Sugar) (Modular protein)</fullName>
    </submittedName>
</protein>
<keyword evidence="1" id="KW-0812">Transmembrane</keyword>
<dbReference type="AlphaFoldDB" id="A0A1S7TUQ5"/>
<feature type="transmembrane region" description="Helical" evidence="1">
    <location>
        <begin position="56"/>
        <end position="75"/>
    </location>
</feature>
<gene>
    <name evidence="2" type="ORF">AGR7A_Lc120036</name>
</gene>
<proteinExistence type="predicted"/>